<gene>
    <name evidence="2" type="ORF">B0J11DRAFT_569703</name>
</gene>
<dbReference type="AlphaFoldDB" id="A0A9P9DKM9"/>
<keyword evidence="3" id="KW-1185">Reference proteome</keyword>
<name>A0A9P9DKM9_9PLEO</name>
<feature type="region of interest" description="Disordered" evidence="1">
    <location>
        <begin position="135"/>
        <end position="156"/>
    </location>
</feature>
<sequence>MRDAPMRLDYCLRGRLWSARGVWCLVNVVEVKAHDQVQLATTSTPTPNCTDIAMHSPRGKVNPWTCPSFTTTHVNFGAISGEAQQQQREREGRPAIYGLPRPPLPSSIHHLRHTDNNVGPFPRTSHRPLCTAVNNTATPTKQSPYRPICIPRPQSIPSEVPRRTRFQAGAMTNWSTAQVSTKNWSEGLPASPAPVTPPTSPLFGVSDDEHSHGHGSDIKGVLHVGGEASLSREGQSCSAIDRQSLALVTFHSFMLLQHRRNTTFRSLETRPNQNSRSWETARKGDGDNKHDEGDLNMACKKCTMRIFLALSVRAETSLILLTIRNAVIPESRHPQVLGSWRATCGAGSVSVMRRIWNVQWN</sequence>
<protein>
    <submittedName>
        <fullName evidence="2">Uncharacterized protein</fullName>
    </submittedName>
</protein>
<feature type="compositionally biased region" description="Basic and acidic residues" evidence="1">
    <location>
        <begin position="279"/>
        <end position="290"/>
    </location>
</feature>
<accession>A0A9P9DKM9</accession>
<proteinExistence type="predicted"/>
<organism evidence="2 3">
    <name type="scientific">Dendryphion nanum</name>
    <dbReference type="NCBI Taxonomy" id="256645"/>
    <lineage>
        <taxon>Eukaryota</taxon>
        <taxon>Fungi</taxon>
        <taxon>Dikarya</taxon>
        <taxon>Ascomycota</taxon>
        <taxon>Pezizomycotina</taxon>
        <taxon>Dothideomycetes</taxon>
        <taxon>Pleosporomycetidae</taxon>
        <taxon>Pleosporales</taxon>
        <taxon>Torulaceae</taxon>
        <taxon>Dendryphion</taxon>
    </lineage>
</organism>
<evidence type="ECO:0000313" key="3">
    <source>
        <dbReference type="Proteomes" id="UP000700596"/>
    </source>
</evidence>
<evidence type="ECO:0000313" key="2">
    <source>
        <dbReference type="EMBL" id="KAH7120908.1"/>
    </source>
</evidence>
<evidence type="ECO:0000256" key="1">
    <source>
        <dbReference type="SAM" id="MobiDB-lite"/>
    </source>
</evidence>
<comment type="caution">
    <text evidence="2">The sequence shown here is derived from an EMBL/GenBank/DDBJ whole genome shotgun (WGS) entry which is preliminary data.</text>
</comment>
<dbReference type="EMBL" id="JAGMWT010000010">
    <property type="protein sequence ID" value="KAH7120908.1"/>
    <property type="molecule type" value="Genomic_DNA"/>
</dbReference>
<dbReference type="Proteomes" id="UP000700596">
    <property type="component" value="Unassembled WGS sequence"/>
</dbReference>
<reference evidence="2" key="1">
    <citation type="journal article" date="2021" name="Nat. Commun.">
        <title>Genetic determinants of endophytism in the Arabidopsis root mycobiome.</title>
        <authorList>
            <person name="Mesny F."/>
            <person name="Miyauchi S."/>
            <person name="Thiergart T."/>
            <person name="Pickel B."/>
            <person name="Atanasova L."/>
            <person name="Karlsson M."/>
            <person name="Huettel B."/>
            <person name="Barry K.W."/>
            <person name="Haridas S."/>
            <person name="Chen C."/>
            <person name="Bauer D."/>
            <person name="Andreopoulos W."/>
            <person name="Pangilinan J."/>
            <person name="LaButti K."/>
            <person name="Riley R."/>
            <person name="Lipzen A."/>
            <person name="Clum A."/>
            <person name="Drula E."/>
            <person name="Henrissat B."/>
            <person name="Kohler A."/>
            <person name="Grigoriev I.V."/>
            <person name="Martin F.M."/>
            <person name="Hacquard S."/>
        </authorList>
    </citation>
    <scope>NUCLEOTIDE SEQUENCE</scope>
    <source>
        <strain evidence="2">MPI-CAGE-CH-0243</strain>
    </source>
</reference>
<feature type="compositionally biased region" description="Polar residues" evidence="1">
    <location>
        <begin position="267"/>
        <end position="278"/>
    </location>
</feature>
<feature type="region of interest" description="Disordered" evidence="1">
    <location>
        <begin position="267"/>
        <end position="290"/>
    </location>
</feature>